<keyword evidence="2" id="KW-1185">Reference proteome</keyword>
<protein>
    <submittedName>
        <fullName evidence="1">Uncharacterized protein</fullName>
    </submittedName>
</protein>
<reference evidence="1" key="1">
    <citation type="submission" date="2020-10" db="EMBL/GenBank/DDBJ databases">
        <title>ChiBAC.</title>
        <authorList>
            <person name="Zenner C."/>
            <person name="Hitch T.C.A."/>
            <person name="Clavel T."/>
        </authorList>
    </citation>
    <scope>NUCLEOTIDE SEQUENCE</scope>
    <source>
        <strain evidence="1">DSM 107454</strain>
    </source>
</reference>
<comment type="caution">
    <text evidence="1">The sequence shown here is derived from an EMBL/GenBank/DDBJ whole genome shotgun (WGS) entry which is preliminary data.</text>
</comment>
<sequence length="215" mass="25553">MLKDIPYDVIKQDKRAYEIMLIRDQHGSSFAKIAKEFDISASRVIHLYYKVKLKQIHLYINHIAAVAEGEDFSQMKNLYHSAYECYQDWIYACAYLEKKYQDILTAYRDGEPGMPAQFIKNLPPYKSKLSKKTVDRVIELRDKEKASFAAIAKELRLTQAKARHTYEMFYHEKVLALINELQKKAENEEEKEAIWDYYFKICFSSKKRYDMLTQK</sequence>
<dbReference type="RefSeq" id="WP_226392359.1">
    <property type="nucleotide sequence ID" value="NZ_JADCKB010000008.1"/>
</dbReference>
<name>A0A9D5M039_9FIRM</name>
<organism evidence="1 2">
    <name type="scientific">Ructibacterium gallinarum</name>
    <dbReference type="NCBI Taxonomy" id="2779355"/>
    <lineage>
        <taxon>Bacteria</taxon>
        <taxon>Bacillati</taxon>
        <taxon>Bacillota</taxon>
        <taxon>Clostridia</taxon>
        <taxon>Eubacteriales</taxon>
        <taxon>Oscillospiraceae</taxon>
        <taxon>Ructibacterium</taxon>
    </lineage>
</organism>
<dbReference type="Proteomes" id="UP000806542">
    <property type="component" value="Unassembled WGS sequence"/>
</dbReference>
<gene>
    <name evidence="1" type="ORF">INF28_04875</name>
</gene>
<dbReference type="EMBL" id="JADCKB010000008">
    <property type="protein sequence ID" value="MBE5039795.1"/>
    <property type="molecule type" value="Genomic_DNA"/>
</dbReference>
<dbReference type="AlphaFoldDB" id="A0A9D5M039"/>
<proteinExistence type="predicted"/>
<evidence type="ECO:0000313" key="2">
    <source>
        <dbReference type="Proteomes" id="UP000806542"/>
    </source>
</evidence>
<accession>A0A9D5M039</accession>
<evidence type="ECO:0000313" key="1">
    <source>
        <dbReference type="EMBL" id="MBE5039795.1"/>
    </source>
</evidence>